<protein>
    <recommendedName>
        <fullName evidence="4">Late embryogenesis abundant protein LEA-2 subgroup domain-containing protein</fullName>
    </recommendedName>
</protein>
<evidence type="ECO:0000313" key="3">
    <source>
        <dbReference type="Proteomes" id="UP001189624"/>
    </source>
</evidence>
<dbReference type="Gramene" id="rna-AYBTSS11_LOCUS21082">
    <property type="protein sequence ID" value="CAJ1967255.1"/>
    <property type="gene ID" value="gene-AYBTSS11_LOCUS21082"/>
</dbReference>
<feature type="transmembrane region" description="Helical" evidence="1">
    <location>
        <begin position="48"/>
        <end position="67"/>
    </location>
</feature>
<sequence length="263" mass="29970">MVPSILHGESRVDKTTNPSYNLIPISQDDEDHEISYNCDEFCGTPWRIARTILGLISIVVFLATIFANEYSDTPMTHTTPPRFFLHSFCVDKFNISQGELSATWNVDLNISNGANSSFINFLNLKAFMVFKEDIALAVSTPIQTEDLLDIRGVFFMDKNENKTLHLSFNTTGWERDQPVVDDDVIQEIDREMITGVMSFGLRIEVEAEIEFNMMNLPVFMQPYCPNLEVDFAPLRRGEAATLVAIDEVRECFDNVDQWNIVGY</sequence>
<evidence type="ECO:0008006" key="4">
    <source>
        <dbReference type="Google" id="ProtNLM"/>
    </source>
</evidence>
<organism evidence="2 3">
    <name type="scientific">Sphenostylis stenocarpa</name>
    <dbReference type="NCBI Taxonomy" id="92480"/>
    <lineage>
        <taxon>Eukaryota</taxon>
        <taxon>Viridiplantae</taxon>
        <taxon>Streptophyta</taxon>
        <taxon>Embryophyta</taxon>
        <taxon>Tracheophyta</taxon>
        <taxon>Spermatophyta</taxon>
        <taxon>Magnoliopsida</taxon>
        <taxon>eudicotyledons</taxon>
        <taxon>Gunneridae</taxon>
        <taxon>Pentapetalae</taxon>
        <taxon>rosids</taxon>
        <taxon>fabids</taxon>
        <taxon>Fabales</taxon>
        <taxon>Fabaceae</taxon>
        <taxon>Papilionoideae</taxon>
        <taxon>50 kb inversion clade</taxon>
        <taxon>NPAAA clade</taxon>
        <taxon>indigoferoid/millettioid clade</taxon>
        <taxon>Phaseoleae</taxon>
        <taxon>Sphenostylis</taxon>
    </lineage>
</organism>
<name>A0AA86SMY4_9FABA</name>
<evidence type="ECO:0000256" key="1">
    <source>
        <dbReference type="SAM" id="Phobius"/>
    </source>
</evidence>
<dbReference type="Proteomes" id="UP001189624">
    <property type="component" value="Chromosome 7"/>
</dbReference>
<dbReference type="EMBL" id="OY731404">
    <property type="protein sequence ID" value="CAJ1967255.1"/>
    <property type="molecule type" value="Genomic_DNA"/>
</dbReference>
<dbReference type="AlphaFoldDB" id="A0AA86SMY4"/>
<keyword evidence="1" id="KW-0812">Transmembrane</keyword>
<gene>
    <name evidence="2" type="ORF">AYBTSS11_LOCUS21082</name>
</gene>
<keyword evidence="3" id="KW-1185">Reference proteome</keyword>
<proteinExistence type="predicted"/>
<reference evidence="2" key="1">
    <citation type="submission" date="2023-10" db="EMBL/GenBank/DDBJ databases">
        <authorList>
            <person name="Domelevo Entfellner J.-B."/>
        </authorList>
    </citation>
    <scope>NUCLEOTIDE SEQUENCE</scope>
</reference>
<evidence type="ECO:0000313" key="2">
    <source>
        <dbReference type="EMBL" id="CAJ1967255.1"/>
    </source>
</evidence>
<keyword evidence="1" id="KW-0472">Membrane</keyword>
<accession>A0AA86SMY4</accession>
<keyword evidence="1" id="KW-1133">Transmembrane helix</keyword>